<gene>
    <name evidence="1" type="ORF">CC86DRAFT_421063</name>
</gene>
<feature type="non-terminal residue" evidence="1">
    <location>
        <position position="1"/>
    </location>
</feature>
<protein>
    <submittedName>
        <fullName evidence="1">Uncharacterized protein</fullName>
    </submittedName>
</protein>
<dbReference type="OrthoDB" id="3940997at2759"/>
<dbReference type="AlphaFoldDB" id="A0A6A6ZTW5"/>
<evidence type="ECO:0000313" key="1">
    <source>
        <dbReference type="EMBL" id="KAF2824492.1"/>
    </source>
</evidence>
<keyword evidence="2" id="KW-1185">Reference proteome</keyword>
<evidence type="ECO:0000313" key="2">
    <source>
        <dbReference type="Proteomes" id="UP000799424"/>
    </source>
</evidence>
<dbReference type="EMBL" id="MU006230">
    <property type="protein sequence ID" value="KAF2824492.1"/>
    <property type="molecule type" value="Genomic_DNA"/>
</dbReference>
<accession>A0A6A6ZTW5</accession>
<organism evidence="1 2">
    <name type="scientific">Ophiobolus disseminans</name>
    <dbReference type="NCBI Taxonomy" id="1469910"/>
    <lineage>
        <taxon>Eukaryota</taxon>
        <taxon>Fungi</taxon>
        <taxon>Dikarya</taxon>
        <taxon>Ascomycota</taxon>
        <taxon>Pezizomycotina</taxon>
        <taxon>Dothideomycetes</taxon>
        <taxon>Pleosporomycetidae</taxon>
        <taxon>Pleosporales</taxon>
        <taxon>Pleosporineae</taxon>
        <taxon>Phaeosphaeriaceae</taxon>
        <taxon>Ophiobolus</taxon>
    </lineage>
</organism>
<name>A0A6A6ZTW5_9PLEO</name>
<sequence>LRIYLISIAISRGRTVDEKETSILAVLSGHQAFSKSFLGCFDHLRVGNADRGNVYTHYSYRNPPGTAHVPHLPIGTISVTLYATSSSFVAPQQRPLAPPPLWKDYPLVLSIQLKMDNTGMLDTYNDSRSGGKRERGGGQHIYNIDEKGFLIGVLSKMKRVFSKSAFEEGKLRHIIQDGNRE</sequence>
<dbReference type="Proteomes" id="UP000799424">
    <property type="component" value="Unassembled WGS sequence"/>
</dbReference>
<proteinExistence type="predicted"/>
<reference evidence="1" key="1">
    <citation type="journal article" date="2020" name="Stud. Mycol.">
        <title>101 Dothideomycetes genomes: a test case for predicting lifestyles and emergence of pathogens.</title>
        <authorList>
            <person name="Haridas S."/>
            <person name="Albert R."/>
            <person name="Binder M."/>
            <person name="Bloem J."/>
            <person name="Labutti K."/>
            <person name="Salamov A."/>
            <person name="Andreopoulos B."/>
            <person name="Baker S."/>
            <person name="Barry K."/>
            <person name="Bills G."/>
            <person name="Bluhm B."/>
            <person name="Cannon C."/>
            <person name="Castanera R."/>
            <person name="Culley D."/>
            <person name="Daum C."/>
            <person name="Ezra D."/>
            <person name="Gonzalez J."/>
            <person name="Henrissat B."/>
            <person name="Kuo A."/>
            <person name="Liang C."/>
            <person name="Lipzen A."/>
            <person name="Lutzoni F."/>
            <person name="Magnuson J."/>
            <person name="Mondo S."/>
            <person name="Nolan M."/>
            <person name="Ohm R."/>
            <person name="Pangilinan J."/>
            <person name="Park H.-J."/>
            <person name="Ramirez L."/>
            <person name="Alfaro M."/>
            <person name="Sun H."/>
            <person name="Tritt A."/>
            <person name="Yoshinaga Y."/>
            <person name="Zwiers L.-H."/>
            <person name="Turgeon B."/>
            <person name="Goodwin S."/>
            <person name="Spatafora J."/>
            <person name="Crous P."/>
            <person name="Grigoriev I."/>
        </authorList>
    </citation>
    <scope>NUCLEOTIDE SEQUENCE</scope>
    <source>
        <strain evidence="1">CBS 113818</strain>
    </source>
</reference>